<evidence type="ECO:0000259" key="1">
    <source>
        <dbReference type="Pfam" id="PF12735"/>
    </source>
</evidence>
<sequence length="604" mass="65405">MSGHDEAAPDDLPNVILPLQQDPVQLFADKSYLSYFVPSETDQDISKLLSARDDGRDLLQSIEQRDTLFFDETVEVLLVLKIPWLEEDVLRSQLARLVVSLEAQVTNGATGSDRPGGPTAAAAVDTIFTGIVQDVNSPFTVINEEESEGATDRYIYAAWKLPVYLSRPRIRLQNPTVILSAFAGLKPEAPADLVANGRGYLQSGIPSGFNLLQSFSDDPALAGAEPRLSALRVSRVAPVARQTDLMSHIQALQQLQFTIYPVVHTRIRFSRPNTAPPSSSVVALLEVDFTPHVECEVLLDKIDLSVQDATIHNLNDGAALKLPLSCVSHDHITFLYHITPHVLDVTAKNPIRDLDISISGLVQIVPGLCTPRLSMSWTTPLDFTTPVNPGFGPATGAGIQRAHRPSQLSISGGQAITSLKSPSITRPDALPVLEAATTRTEAAIPDLGITMSFTGPESPVRPGDIFSWNVYVVNRVDEKSNRPARKFALVAVPKRRRNEVRAVRPPSMTTRKGGDTDMANAILDENVLHAMQKSSVMDPTDVVCLSADTRVGPLAPGACHAVDMQFLALKEGVVGVEAIRVVDLASQEHVDIRDLPMVVVQAAA</sequence>
<dbReference type="GO" id="GO:0005802">
    <property type="term" value="C:trans-Golgi network"/>
    <property type="evidence" value="ECO:0007669"/>
    <property type="project" value="TreeGrafter"/>
</dbReference>
<protein>
    <submittedName>
        <fullName evidence="2">TRAPP trafficking subunit Trs65-domain-containing protein</fullName>
    </submittedName>
</protein>
<dbReference type="AlphaFoldDB" id="A0A8K0WWK7"/>
<dbReference type="InterPro" id="IPR024662">
    <property type="entry name" value="Trs65"/>
</dbReference>
<name>A0A8K0WWK7_9HYPO</name>
<dbReference type="EMBL" id="JAGPNK010000001">
    <property type="protein sequence ID" value="KAH7328782.1"/>
    <property type="molecule type" value="Genomic_DNA"/>
</dbReference>
<feature type="domain" description="Trafficking protein particle complex II-specific subunit 65 IgD3" evidence="1">
    <location>
        <begin position="426"/>
        <end position="600"/>
    </location>
</feature>
<proteinExistence type="predicted"/>
<accession>A0A8K0WWK7</accession>
<dbReference type="Pfam" id="PF12735">
    <property type="entry name" value="IgD3_Trs65"/>
    <property type="match status" value="1"/>
</dbReference>
<dbReference type="GO" id="GO:0006891">
    <property type="term" value="P:intra-Golgi vesicle-mediated transport"/>
    <property type="evidence" value="ECO:0007669"/>
    <property type="project" value="InterPro"/>
</dbReference>
<dbReference type="GO" id="GO:1990071">
    <property type="term" value="C:TRAPPII protein complex"/>
    <property type="evidence" value="ECO:0007669"/>
    <property type="project" value="InterPro"/>
</dbReference>
<keyword evidence="3" id="KW-1185">Reference proteome</keyword>
<dbReference type="Proteomes" id="UP000813444">
    <property type="component" value="Unassembled WGS sequence"/>
</dbReference>
<reference evidence="2" key="1">
    <citation type="journal article" date="2021" name="Nat. Commun.">
        <title>Genetic determinants of endophytism in the Arabidopsis root mycobiome.</title>
        <authorList>
            <person name="Mesny F."/>
            <person name="Miyauchi S."/>
            <person name="Thiergart T."/>
            <person name="Pickel B."/>
            <person name="Atanasova L."/>
            <person name="Karlsson M."/>
            <person name="Huettel B."/>
            <person name="Barry K.W."/>
            <person name="Haridas S."/>
            <person name="Chen C."/>
            <person name="Bauer D."/>
            <person name="Andreopoulos W."/>
            <person name="Pangilinan J."/>
            <person name="LaButti K."/>
            <person name="Riley R."/>
            <person name="Lipzen A."/>
            <person name="Clum A."/>
            <person name="Drula E."/>
            <person name="Henrissat B."/>
            <person name="Kohler A."/>
            <person name="Grigoriev I.V."/>
            <person name="Martin F.M."/>
            <person name="Hacquard S."/>
        </authorList>
    </citation>
    <scope>NUCLEOTIDE SEQUENCE</scope>
    <source>
        <strain evidence="2">MPI-CAGE-CH-0235</strain>
    </source>
</reference>
<organism evidence="2 3">
    <name type="scientific">Stachybotrys elegans</name>
    <dbReference type="NCBI Taxonomy" id="80388"/>
    <lineage>
        <taxon>Eukaryota</taxon>
        <taxon>Fungi</taxon>
        <taxon>Dikarya</taxon>
        <taxon>Ascomycota</taxon>
        <taxon>Pezizomycotina</taxon>
        <taxon>Sordariomycetes</taxon>
        <taxon>Hypocreomycetidae</taxon>
        <taxon>Hypocreales</taxon>
        <taxon>Stachybotryaceae</taxon>
        <taxon>Stachybotrys</taxon>
    </lineage>
</organism>
<dbReference type="InterPro" id="IPR055420">
    <property type="entry name" value="IgD3_Trs65"/>
</dbReference>
<dbReference type="PANTHER" id="PTHR28159">
    <property type="entry name" value="TRAFFICKING PROTEIN PARTICLE COMPLEX II-SPECIFIC SUBUNIT 65"/>
    <property type="match status" value="1"/>
</dbReference>
<gene>
    <name evidence="2" type="ORF">B0I35DRAFT_404101</name>
</gene>
<comment type="caution">
    <text evidence="2">The sequence shown here is derived from an EMBL/GenBank/DDBJ whole genome shotgun (WGS) entry which is preliminary data.</text>
</comment>
<evidence type="ECO:0000313" key="3">
    <source>
        <dbReference type="Proteomes" id="UP000813444"/>
    </source>
</evidence>
<dbReference type="OrthoDB" id="5345392at2759"/>
<dbReference type="PANTHER" id="PTHR28159:SF1">
    <property type="entry name" value="TRAFFICKING PROTEIN PARTICLE COMPLEX II-SPECIFIC SUBUNIT 65"/>
    <property type="match status" value="1"/>
</dbReference>
<evidence type="ECO:0000313" key="2">
    <source>
        <dbReference type="EMBL" id="KAH7328782.1"/>
    </source>
</evidence>